<dbReference type="KEGG" id="tatv:25782632"/>
<protein>
    <submittedName>
        <fullName evidence="2">Uncharacterized protein</fullName>
    </submittedName>
</protein>
<dbReference type="STRING" id="452589.G9NMH0"/>
<dbReference type="InterPro" id="IPR014839">
    <property type="entry name" value="Crt10"/>
</dbReference>
<dbReference type="OrthoDB" id="5591786at2759"/>
<feature type="region of interest" description="Disordered" evidence="1">
    <location>
        <begin position="450"/>
        <end position="506"/>
    </location>
</feature>
<organism evidence="2 3">
    <name type="scientific">Hypocrea atroviridis (strain ATCC 20476 / IMI 206040)</name>
    <name type="common">Trichoderma atroviride</name>
    <dbReference type="NCBI Taxonomy" id="452589"/>
    <lineage>
        <taxon>Eukaryota</taxon>
        <taxon>Fungi</taxon>
        <taxon>Dikarya</taxon>
        <taxon>Ascomycota</taxon>
        <taxon>Pezizomycotina</taxon>
        <taxon>Sordariomycetes</taxon>
        <taxon>Hypocreomycetidae</taxon>
        <taxon>Hypocreales</taxon>
        <taxon>Hypocreaceae</taxon>
        <taxon>Trichoderma</taxon>
    </lineage>
</organism>
<proteinExistence type="predicted"/>
<dbReference type="OMA" id="ADNIPNV"/>
<feature type="compositionally biased region" description="Acidic residues" evidence="1">
    <location>
        <begin position="472"/>
        <end position="506"/>
    </location>
</feature>
<evidence type="ECO:0000313" key="3">
    <source>
        <dbReference type="Proteomes" id="UP000005426"/>
    </source>
</evidence>
<keyword evidence="3" id="KW-1185">Reference proteome</keyword>
<reference evidence="2 3" key="1">
    <citation type="journal article" date="2011" name="Genome Biol.">
        <title>Comparative genome sequence analysis underscores mycoparasitism as the ancestral life style of Trichoderma.</title>
        <authorList>
            <person name="Kubicek C.P."/>
            <person name="Herrera-Estrella A."/>
            <person name="Seidl-Seiboth V."/>
            <person name="Martinez D.A."/>
            <person name="Druzhinina I.S."/>
            <person name="Thon M."/>
            <person name="Zeilinger S."/>
            <person name="Casas-Flores S."/>
            <person name="Horwitz B.A."/>
            <person name="Mukherjee P.K."/>
            <person name="Mukherjee M."/>
            <person name="Kredics L."/>
            <person name="Alcaraz L.D."/>
            <person name="Aerts A."/>
            <person name="Antal Z."/>
            <person name="Atanasova L."/>
            <person name="Cervantes-Badillo M.G."/>
            <person name="Challacombe J."/>
            <person name="Chertkov O."/>
            <person name="McCluskey K."/>
            <person name="Coulpier F."/>
            <person name="Deshpande N."/>
            <person name="von Doehren H."/>
            <person name="Ebbole D.J."/>
            <person name="Esquivel-Naranjo E.U."/>
            <person name="Fekete E."/>
            <person name="Flipphi M."/>
            <person name="Glaser F."/>
            <person name="Gomez-Rodriguez E.Y."/>
            <person name="Gruber S."/>
            <person name="Han C."/>
            <person name="Henrissat B."/>
            <person name="Hermosa R."/>
            <person name="Hernandez-Onate M."/>
            <person name="Karaffa L."/>
            <person name="Kosti I."/>
            <person name="Le Crom S."/>
            <person name="Lindquist E."/>
            <person name="Lucas S."/>
            <person name="Luebeck M."/>
            <person name="Luebeck P.S."/>
            <person name="Margeot A."/>
            <person name="Metz B."/>
            <person name="Misra M."/>
            <person name="Nevalainen H."/>
            <person name="Omann M."/>
            <person name="Packer N."/>
            <person name="Perrone G."/>
            <person name="Uresti-Rivera E.E."/>
            <person name="Salamov A."/>
            <person name="Schmoll M."/>
            <person name="Seiboth B."/>
            <person name="Shapiro H."/>
            <person name="Sukno S."/>
            <person name="Tamayo-Ramos J.A."/>
            <person name="Tisch D."/>
            <person name="Wiest A."/>
            <person name="Wilkinson H.H."/>
            <person name="Zhang M."/>
            <person name="Coutinho P.M."/>
            <person name="Kenerley C.M."/>
            <person name="Monte E."/>
            <person name="Baker S.E."/>
            <person name="Grigoriev I.V."/>
        </authorList>
    </citation>
    <scope>NUCLEOTIDE SEQUENCE [LARGE SCALE GENOMIC DNA]</scope>
    <source>
        <strain evidence="3">ATCC 20476 / IMI 206040</strain>
    </source>
</reference>
<dbReference type="EMBL" id="ABDG02000019">
    <property type="protein sequence ID" value="EHK48100.1"/>
    <property type="molecule type" value="Genomic_DNA"/>
</dbReference>
<accession>G9NMH0</accession>
<evidence type="ECO:0000313" key="2">
    <source>
        <dbReference type="EMBL" id="EHK48100.1"/>
    </source>
</evidence>
<dbReference type="AlphaFoldDB" id="G9NMH0"/>
<sequence length="871" mass="97838">MDRPSGKLSIPSFPAVSVGKCHVQTATNRFGDEAKSAIRDRERAAVGMPLEGLEEPFTWPNADTDDAPRANKSIYGLVPSMQSYRNNLAALSQGHNLYFVAYQGQIFVYVPRSVPKQRVPQDPDFRIYPQPSKEALAIGGTVDIITPHTINHIITGYLGEEEIVLACYDDGDVVAYYVKDITDLIENKRNQSKEQRSSRKAYTSRSSPRLLLHENVGQSAWGLAIHRKSRLIAVSSNRTEVTVFAFALASCRTKSRKTQGFCDCCQSCDSTESGIPRRARNWRIVIALRQDASNIPNVCFLDDVDGQAEKVCAVDIKGVLWIADIWRMFQPVTKVNPSEHDALRSEEFWPAPSRGWGVLPLAKGSFLPVNSVEEMFGLPERALKIFNAASEYQQPMTDITECLAAIPDNPCPPATGARSGQFYHYVPVMLHDEFLHLVAGNANHLAAFTDDDTDESETEPEALETQNNNLNELDEDESESEDIDEEADDYDEEEEEDEEDEDEEEGGAVIEDAIFASQIIDPDINVPFYGGASLEEEEGEAVIEDSIVASETPQMVELDEDLSFGATTPGEHFQQALQDIDEAIGQLSYAVQEYQDVVSPPVSPGPMPQDQDKTTPRHGRGKSFDSAYSGQHRYNKLNTPPFRLDMAFFPHNGKIQTIPRTPAQLLAFLNRPMEYNNEEETAAVYRKKDPTRRYHFIRTYEKDLELRSLRGNEAGWQEIGVMCPNAVTFGNFHQRSLRPYFRATSRLSFILHIPELSLVVVGSPIGRVLLVTPTKLTAPVTSKTPWKCWHHGLRVEYVLPRQSDEEKFRPVLRPLHGLAVGPLQSNENRGGNMTNGTTTPKRFRLMLHYRNHDILTYELMREGRTGRLCII</sequence>
<evidence type="ECO:0000256" key="1">
    <source>
        <dbReference type="SAM" id="MobiDB-lite"/>
    </source>
</evidence>
<feature type="compositionally biased region" description="Acidic residues" evidence="1">
    <location>
        <begin position="450"/>
        <end position="462"/>
    </location>
</feature>
<dbReference type="GeneID" id="25782632"/>
<dbReference type="Pfam" id="PF08728">
    <property type="entry name" value="CRT10"/>
    <property type="match status" value="1"/>
</dbReference>
<feature type="region of interest" description="Disordered" evidence="1">
    <location>
        <begin position="598"/>
        <end position="628"/>
    </location>
</feature>
<name>G9NMH0_HYPAI</name>
<dbReference type="eggNOG" id="ENOG502S49J">
    <property type="taxonomic scope" value="Eukaryota"/>
</dbReference>
<gene>
    <name evidence="2" type="ORF">TRIATDRAFT_305847</name>
</gene>
<dbReference type="HOGENOM" id="CLU_007263_1_0_1"/>
<comment type="caution">
    <text evidence="2">The sequence shown here is derived from an EMBL/GenBank/DDBJ whole genome shotgun (WGS) entry which is preliminary data.</text>
</comment>
<dbReference type="Proteomes" id="UP000005426">
    <property type="component" value="Unassembled WGS sequence"/>
</dbReference>